<dbReference type="OrthoDB" id="10250282at2759"/>
<dbReference type="STRING" id="149040.A0A194X4Z5"/>
<reference evidence="7 8" key="1">
    <citation type="submission" date="2015-10" db="EMBL/GenBank/DDBJ databases">
        <title>Full genome of DAOMC 229536 Phialocephala scopiformis, a fungal endophyte of spruce producing the potent anti-insectan compound rugulosin.</title>
        <authorList>
            <consortium name="DOE Joint Genome Institute"/>
            <person name="Walker A.K."/>
            <person name="Frasz S.L."/>
            <person name="Seifert K.A."/>
            <person name="Miller J.D."/>
            <person name="Mondo S.J."/>
            <person name="Labutti K."/>
            <person name="Lipzen A."/>
            <person name="Dockter R."/>
            <person name="Kennedy M."/>
            <person name="Grigoriev I.V."/>
            <person name="Spatafora J.W."/>
        </authorList>
    </citation>
    <scope>NUCLEOTIDE SEQUENCE [LARGE SCALE GENOMIC DNA]</scope>
    <source>
        <strain evidence="7 8">CBS 120377</strain>
    </source>
</reference>
<dbReference type="GO" id="GO:0000257">
    <property type="term" value="F:nitrilase activity"/>
    <property type="evidence" value="ECO:0007669"/>
    <property type="project" value="UniProtKB-EC"/>
</dbReference>
<evidence type="ECO:0000256" key="3">
    <source>
        <dbReference type="ARBA" id="ARBA00036406"/>
    </source>
</evidence>
<organism evidence="7 8">
    <name type="scientific">Mollisia scopiformis</name>
    <name type="common">Conifer needle endophyte fungus</name>
    <name type="synonym">Phialocephala scopiformis</name>
    <dbReference type="NCBI Taxonomy" id="149040"/>
    <lineage>
        <taxon>Eukaryota</taxon>
        <taxon>Fungi</taxon>
        <taxon>Dikarya</taxon>
        <taxon>Ascomycota</taxon>
        <taxon>Pezizomycotina</taxon>
        <taxon>Leotiomycetes</taxon>
        <taxon>Helotiales</taxon>
        <taxon>Mollisiaceae</taxon>
        <taxon>Mollisia</taxon>
    </lineage>
</organism>
<evidence type="ECO:0000313" key="7">
    <source>
        <dbReference type="EMBL" id="KUJ15250.1"/>
    </source>
</evidence>
<dbReference type="GeneID" id="28824918"/>
<accession>A0A194X4Z5</accession>
<evidence type="ECO:0000256" key="2">
    <source>
        <dbReference type="ARBA" id="ARBA00022801"/>
    </source>
</evidence>
<dbReference type="PANTHER" id="PTHR46044">
    <property type="entry name" value="NITRILASE"/>
    <property type="match status" value="1"/>
</dbReference>
<evidence type="ECO:0000313" key="8">
    <source>
        <dbReference type="Proteomes" id="UP000070700"/>
    </source>
</evidence>
<dbReference type="RefSeq" id="XP_018069605.1">
    <property type="nucleotide sequence ID" value="XM_018215192.1"/>
</dbReference>
<dbReference type="KEGG" id="psco:LY89DRAFT_686033"/>
<comment type="similarity">
    <text evidence="1">Belongs to the carbon-nitrogen hydrolase superfamily. Nitrilase family.</text>
</comment>
<dbReference type="InterPro" id="IPR044149">
    <property type="entry name" value="Nitrilases_CHs"/>
</dbReference>
<dbReference type="EC" id="3.5.5.1" evidence="4"/>
<comment type="catalytic activity">
    <reaction evidence="3">
        <text>a nitrile + 2 H2O = a carboxylate + NH4(+)</text>
        <dbReference type="Rhea" id="RHEA:21724"/>
        <dbReference type="ChEBI" id="CHEBI:15377"/>
        <dbReference type="ChEBI" id="CHEBI:18379"/>
        <dbReference type="ChEBI" id="CHEBI:28938"/>
        <dbReference type="ChEBI" id="CHEBI:29067"/>
        <dbReference type="EC" id="3.5.5.1"/>
    </reaction>
</comment>
<protein>
    <recommendedName>
        <fullName evidence="4">nitrilase</fullName>
        <ecNumber evidence="4">3.5.5.1</ecNumber>
    </recommendedName>
</protein>
<dbReference type="GO" id="GO:0016836">
    <property type="term" value="F:hydro-lyase activity"/>
    <property type="evidence" value="ECO:0007669"/>
    <property type="project" value="UniProtKB-ARBA"/>
</dbReference>
<gene>
    <name evidence="7" type="ORF">LY89DRAFT_686033</name>
</gene>
<feature type="active site" description="Proton acceptor" evidence="5">
    <location>
        <position position="47"/>
    </location>
</feature>
<dbReference type="InterPro" id="IPR003010">
    <property type="entry name" value="C-N_Hydrolase"/>
</dbReference>
<dbReference type="PANTHER" id="PTHR46044:SF14">
    <property type="entry name" value="ARYLACETONITRILASE"/>
    <property type="match status" value="1"/>
</dbReference>
<dbReference type="Gene3D" id="3.60.110.10">
    <property type="entry name" value="Carbon-nitrogen hydrolase"/>
    <property type="match status" value="1"/>
</dbReference>
<name>A0A194X4Z5_MOLSC</name>
<dbReference type="PROSITE" id="PS50263">
    <property type="entry name" value="CN_HYDROLASE"/>
    <property type="match status" value="1"/>
</dbReference>
<proteinExistence type="inferred from homology"/>
<evidence type="ECO:0000259" key="6">
    <source>
        <dbReference type="PROSITE" id="PS50263"/>
    </source>
</evidence>
<dbReference type="InterPro" id="IPR000132">
    <property type="entry name" value="Nitrilase/CN_hydratase_CS"/>
</dbReference>
<dbReference type="Proteomes" id="UP000070700">
    <property type="component" value="Unassembled WGS sequence"/>
</dbReference>
<evidence type="ECO:0000256" key="1">
    <source>
        <dbReference type="ARBA" id="ARBA00008129"/>
    </source>
</evidence>
<keyword evidence="2" id="KW-0378">Hydrolase</keyword>
<dbReference type="AlphaFoldDB" id="A0A194X4Z5"/>
<dbReference type="Pfam" id="PF00795">
    <property type="entry name" value="CN_hydrolase"/>
    <property type="match status" value="1"/>
</dbReference>
<dbReference type="PROSITE" id="PS00920">
    <property type="entry name" value="NITRIL_CHT_1"/>
    <property type="match status" value="1"/>
</dbReference>
<evidence type="ECO:0000256" key="5">
    <source>
        <dbReference type="PROSITE-ProRule" id="PRU10139"/>
    </source>
</evidence>
<sequence length="329" mass="36025">MTASKTVRVAVTQAEPAWLDLDGTIAKTIKFMAAAASNGAKIVTFPECWVPGYPAWIWSRPIDFEMTTLYTKNSLKVDSDQMRSLCAAAKKNKIAVCMGFSENFNNSLYISQAIIGADGTLHLTRRKLKPTHMERTIFGDSTGGNTLANVAEIEGVGNVSALACWEHIQPLLKYNTCLQRPDVHVAAWPPLWPHSGDGQDLYSMSRDGCRVLSRTFAIESQTYVLHTTAVLTEEGIQKMGTANNFMGAPGGGSSAIFGPDGRQLSKDLEPTEEGIIYGDLDFDAILRAKGFVDICGHYSRPDLLWLGTQEKENLPLRGSKSKTEEEVES</sequence>
<dbReference type="InterPro" id="IPR036526">
    <property type="entry name" value="C-N_Hydrolase_sf"/>
</dbReference>
<feature type="domain" description="CN hydrolase" evidence="6">
    <location>
        <begin position="7"/>
        <end position="282"/>
    </location>
</feature>
<evidence type="ECO:0000256" key="4">
    <source>
        <dbReference type="ARBA" id="ARBA00039045"/>
    </source>
</evidence>
<dbReference type="InParanoid" id="A0A194X4Z5"/>
<dbReference type="CDD" id="cd07564">
    <property type="entry name" value="nitrilases_CHs"/>
    <property type="match status" value="1"/>
</dbReference>
<dbReference type="EMBL" id="KQ947418">
    <property type="protein sequence ID" value="KUJ15250.1"/>
    <property type="molecule type" value="Genomic_DNA"/>
</dbReference>
<keyword evidence="8" id="KW-1185">Reference proteome</keyword>
<dbReference type="SUPFAM" id="SSF56317">
    <property type="entry name" value="Carbon-nitrogen hydrolase"/>
    <property type="match status" value="1"/>
</dbReference>